<gene>
    <name evidence="2" type="ORF">F2P81_025859</name>
</gene>
<evidence type="ECO:0000256" key="1">
    <source>
        <dbReference type="SAM" id="Coils"/>
    </source>
</evidence>
<dbReference type="Gene3D" id="1.20.5.340">
    <property type="match status" value="1"/>
</dbReference>
<protein>
    <submittedName>
        <fullName evidence="2">Uncharacterized protein</fullName>
    </submittedName>
</protein>
<sequence length="119" mass="13666">MVHYDKNLFKASVRSTVRNNQTRLTVTLWGVFKEQESAQASEQRCVQLEKARRELERQLSGLSDRLEEEESCSAQLVLHRDRLEVECGSLRRDVDELDSALTAAEQTKQVEHCVIFTTG</sequence>
<dbReference type="EMBL" id="VEVO01001186">
    <property type="protein sequence ID" value="KAF0021888.1"/>
    <property type="molecule type" value="Genomic_DNA"/>
</dbReference>
<feature type="coiled-coil region" evidence="1">
    <location>
        <begin position="38"/>
        <end position="100"/>
    </location>
</feature>
<accession>A0A6A4RP39</accession>
<evidence type="ECO:0000313" key="2">
    <source>
        <dbReference type="EMBL" id="KAF0021888.1"/>
    </source>
</evidence>
<dbReference type="SUPFAM" id="SSF90257">
    <property type="entry name" value="Myosin rod fragments"/>
    <property type="match status" value="1"/>
</dbReference>
<keyword evidence="1" id="KW-0175">Coiled coil</keyword>
<name>A0A6A4RP39_SCOMX</name>
<evidence type="ECO:0000313" key="3">
    <source>
        <dbReference type="Proteomes" id="UP000438429"/>
    </source>
</evidence>
<dbReference type="AlphaFoldDB" id="A0A6A4RP39"/>
<proteinExistence type="predicted"/>
<organism evidence="2 3">
    <name type="scientific">Scophthalmus maximus</name>
    <name type="common">Turbot</name>
    <name type="synonym">Psetta maxima</name>
    <dbReference type="NCBI Taxonomy" id="52904"/>
    <lineage>
        <taxon>Eukaryota</taxon>
        <taxon>Metazoa</taxon>
        <taxon>Chordata</taxon>
        <taxon>Craniata</taxon>
        <taxon>Vertebrata</taxon>
        <taxon>Euteleostomi</taxon>
        <taxon>Actinopterygii</taxon>
        <taxon>Neopterygii</taxon>
        <taxon>Teleostei</taxon>
        <taxon>Neoteleostei</taxon>
        <taxon>Acanthomorphata</taxon>
        <taxon>Carangaria</taxon>
        <taxon>Pleuronectiformes</taxon>
        <taxon>Pleuronectoidei</taxon>
        <taxon>Scophthalmidae</taxon>
        <taxon>Scophthalmus</taxon>
    </lineage>
</organism>
<comment type="caution">
    <text evidence="2">The sequence shown here is derived from an EMBL/GenBank/DDBJ whole genome shotgun (WGS) entry which is preliminary data.</text>
</comment>
<dbReference type="Proteomes" id="UP000438429">
    <property type="component" value="Unassembled WGS sequence"/>
</dbReference>
<reference evidence="2 3" key="1">
    <citation type="submission" date="2019-06" db="EMBL/GenBank/DDBJ databases">
        <title>Draft genomes of female and male turbot (Scophthalmus maximus).</title>
        <authorList>
            <person name="Xu H."/>
            <person name="Xu X.-W."/>
            <person name="Shao C."/>
            <person name="Chen S."/>
        </authorList>
    </citation>
    <scope>NUCLEOTIDE SEQUENCE [LARGE SCALE GENOMIC DNA]</scope>
    <source>
        <strain evidence="2">Ysfricsl-2016a</strain>
        <tissue evidence="2">Blood</tissue>
    </source>
</reference>